<dbReference type="AlphaFoldDB" id="A0A0F9JLS0"/>
<evidence type="ECO:0000313" key="1">
    <source>
        <dbReference type="EMBL" id="KKM70603.1"/>
    </source>
</evidence>
<gene>
    <name evidence="1" type="ORF">LCGC14_1439100</name>
</gene>
<organism evidence="1">
    <name type="scientific">marine sediment metagenome</name>
    <dbReference type="NCBI Taxonomy" id="412755"/>
    <lineage>
        <taxon>unclassified sequences</taxon>
        <taxon>metagenomes</taxon>
        <taxon>ecological metagenomes</taxon>
    </lineage>
</organism>
<comment type="caution">
    <text evidence="1">The sequence shown here is derived from an EMBL/GenBank/DDBJ whole genome shotgun (WGS) entry which is preliminary data.</text>
</comment>
<sequence>MKLTPTDKRIMDRMAPGALCGEGFLGLDHRDLTEIVQADAAAVDSLGLTHEQLGHALEEVRQAATAGLGTPVAVGQGLTAVLREAMGPIACPWGGCGVFDKGEVELTGGGRRIRFTPLSVHLIFRHGFYQGRGSRYRIAPPELARMLGVTPTSR</sequence>
<proteinExistence type="predicted"/>
<name>A0A0F9JLS0_9ZZZZ</name>
<accession>A0A0F9JLS0</accession>
<dbReference type="EMBL" id="LAZR01009786">
    <property type="protein sequence ID" value="KKM70603.1"/>
    <property type="molecule type" value="Genomic_DNA"/>
</dbReference>
<protein>
    <submittedName>
        <fullName evidence="1">Uncharacterized protein</fullName>
    </submittedName>
</protein>
<reference evidence="1" key="1">
    <citation type="journal article" date="2015" name="Nature">
        <title>Complex archaea that bridge the gap between prokaryotes and eukaryotes.</title>
        <authorList>
            <person name="Spang A."/>
            <person name="Saw J.H."/>
            <person name="Jorgensen S.L."/>
            <person name="Zaremba-Niedzwiedzka K."/>
            <person name="Martijn J."/>
            <person name="Lind A.E."/>
            <person name="van Eijk R."/>
            <person name="Schleper C."/>
            <person name="Guy L."/>
            <person name="Ettema T.J."/>
        </authorList>
    </citation>
    <scope>NUCLEOTIDE SEQUENCE</scope>
</reference>